<dbReference type="EMBL" id="CP027226">
    <property type="protein sequence ID" value="AVM42483.1"/>
    <property type="molecule type" value="Genomic_DNA"/>
</dbReference>
<dbReference type="AlphaFoldDB" id="A0A2S0KN84"/>
<protein>
    <submittedName>
        <fullName evidence="2">Uncharacterized protein</fullName>
    </submittedName>
</protein>
<keyword evidence="1" id="KW-0472">Membrane</keyword>
<accession>A0A2S0KN84</accession>
<evidence type="ECO:0000313" key="3">
    <source>
        <dbReference type="Proteomes" id="UP000237947"/>
    </source>
</evidence>
<evidence type="ECO:0000256" key="1">
    <source>
        <dbReference type="SAM" id="Phobius"/>
    </source>
</evidence>
<proteinExistence type="predicted"/>
<name>A0A2S0KN84_9FIRM</name>
<sequence length="75" mass="8530">MIIEKNLVYRITQTFVRLLVLVIVLFVLREDKLSILGVGAGVILSSKLQMIYYLRLVKKDLSSSSMDEVSVEVEN</sequence>
<keyword evidence="1" id="KW-1133">Transmembrane helix</keyword>
<dbReference type="RefSeq" id="WP_106012441.1">
    <property type="nucleotide sequence ID" value="NZ_CP027226.1"/>
</dbReference>
<dbReference type="Proteomes" id="UP000237947">
    <property type="component" value="Chromosome"/>
</dbReference>
<dbReference type="KEGG" id="fsa:C5Q98_04285"/>
<gene>
    <name evidence="2" type="ORF">C5Q98_04285</name>
</gene>
<evidence type="ECO:0000313" key="2">
    <source>
        <dbReference type="EMBL" id="AVM42483.1"/>
    </source>
</evidence>
<feature type="transmembrane region" description="Helical" evidence="1">
    <location>
        <begin position="7"/>
        <end position="28"/>
    </location>
</feature>
<feature type="transmembrane region" description="Helical" evidence="1">
    <location>
        <begin position="34"/>
        <end position="54"/>
    </location>
</feature>
<reference evidence="3" key="1">
    <citation type="submission" date="2018-02" db="EMBL/GenBank/DDBJ databases">
        <authorList>
            <person name="Holder M.E."/>
            <person name="Ajami N.J."/>
            <person name="Petrosino J.F."/>
        </authorList>
    </citation>
    <scope>NUCLEOTIDE SEQUENCE [LARGE SCALE GENOMIC DNA]</scope>
    <source>
        <strain evidence="3">CCUG 47711</strain>
    </source>
</reference>
<keyword evidence="1" id="KW-0812">Transmembrane</keyword>
<keyword evidence="3" id="KW-1185">Reference proteome</keyword>
<organism evidence="2 3">
    <name type="scientific">Fastidiosipila sanguinis</name>
    <dbReference type="NCBI Taxonomy" id="236753"/>
    <lineage>
        <taxon>Bacteria</taxon>
        <taxon>Bacillati</taxon>
        <taxon>Bacillota</taxon>
        <taxon>Clostridia</taxon>
        <taxon>Eubacteriales</taxon>
        <taxon>Oscillospiraceae</taxon>
        <taxon>Fastidiosipila</taxon>
    </lineage>
</organism>